<evidence type="ECO:0000256" key="1">
    <source>
        <dbReference type="ARBA" id="ARBA00004163"/>
    </source>
</evidence>
<evidence type="ECO:0000256" key="4">
    <source>
        <dbReference type="ARBA" id="ARBA00022448"/>
    </source>
</evidence>
<dbReference type="InterPro" id="IPR019150">
    <property type="entry name" value="Vesicle_transport_protein_Use1"/>
</dbReference>
<keyword evidence="6" id="KW-0256">Endoplasmic reticulum</keyword>
<evidence type="ECO:0000256" key="5">
    <source>
        <dbReference type="ARBA" id="ARBA00022692"/>
    </source>
</evidence>
<evidence type="ECO:0000256" key="11">
    <source>
        <dbReference type="ARBA" id="ARBA00032711"/>
    </source>
</evidence>
<evidence type="ECO:0000256" key="3">
    <source>
        <dbReference type="ARBA" id="ARBA00015843"/>
    </source>
</evidence>
<keyword evidence="9 13" id="KW-1133">Transmembrane helix</keyword>
<feature type="transmembrane region" description="Helical" evidence="13">
    <location>
        <begin position="219"/>
        <end position="242"/>
    </location>
</feature>
<feature type="region of interest" description="Disordered" evidence="12">
    <location>
        <begin position="120"/>
        <end position="142"/>
    </location>
</feature>
<dbReference type="Pfam" id="PF09753">
    <property type="entry name" value="Use1"/>
    <property type="match status" value="1"/>
</dbReference>
<evidence type="ECO:0000256" key="2">
    <source>
        <dbReference type="ARBA" id="ARBA00007891"/>
    </source>
</evidence>
<comment type="similarity">
    <text evidence="2">Belongs to the USE1 family.</text>
</comment>
<sequence>MVATRLEVNMTRLMSRCEEKVAEKKMRDWRLEKYICALLSQLEELKKSPSCPSKEDINGYARKIQFLKGLLEADRLPDSSEKMLAAEKLAPVSSSKDINPSASKKLCNLTKGRYEKEMRADLFGNSDTSATGDLRQRKSSENDTDLDTILQHCNQMQGKLAEEMLMLTRNLKENVSAASRIVKDDLRTISDSSHLASSNFDKLKVQTEHLEAHTNSCTWWVWLMIAAVTLTFLWMIIFIRIFSK</sequence>
<evidence type="ECO:0000256" key="9">
    <source>
        <dbReference type="ARBA" id="ARBA00022989"/>
    </source>
</evidence>
<evidence type="ECO:0000256" key="12">
    <source>
        <dbReference type="SAM" id="MobiDB-lite"/>
    </source>
</evidence>
<name>A0AA36BI65_OCTVU</name>
<comment type="subcellular location">
    <subcellularLocation>
        <location evidence="1">Endoplasmic reticulum membrane</location>
        <topology evidence="1">Single-pass type IV membrane protein</topology>
    </subcellularLocation>
</comment>
<dbReference type="EMBL" id="OX597828">
    <property type="protein sequence ID" value="CAI9734096.1"/>
    <property type="molecule type" value="Genomic_DNA"/>
</dbReference>
<keyword evidence="4" id="KW-0813">Transport</keyword>
<dbReference type="Proteomes" id="UP001162480">
    <property type="component" value="Chromosome 15"/>
</dbReference>
<dbReference type="PANTHER" id="PTHR13050:SF7">
    <property type="entry name" value="VESICLE TRANSPORT PROTEIN USE1"/>
    <property type="match status" value="1"/>
</dbReference>
<organism evidence="14 15">
    <name type="scientific">Octopus vulgaris</name>
    <name type="common">Common octopus</name>
    <dbReference type="NCBI Taxonomy" id="6645"/>
    <lineage>
        <taxon>Eukaryota</taxon>
        <taxon>Metazoa</taxon>
        <taxon>Spiralia</taxon>
        <taxon>Lophotrochozoa</taxon>
        <taxon>Mollusca</taxon>
        <taxon>Cephalopoda</taxon>
        <taxon>Coleoidea</taxon>
        <taxon>Octopodiformes</taxon>
        <taxon>Octopoda</taxon>
        <taxon>Incirrata</taxon>
        <taxon>Octopodidae</taxon>
        <taxon>Octopus</taxon>
    </lineage>
</organism>
<keyword evidence="10 13" id="KW-0472">Membrane</keyword>
<evidence type="ECO:0000256" key="7">
    <source>
        <dbReference type="ARBA" id="ARBA00022892"/>
    </source>
</evidence>
<dbReference type="AlphaFoldDB" id="A0AA36BI65"/>
<evidence type="ECO:0000256" key="13">
    <source>
        <dbReference type="SAM" id="Phobius"/>
    </source>
</evidence>
<dbReference type="GO" id="GO:0031201">
    <property type="term" value="C:SNARE complex"/>
    <property type="evidence" value="ECO:0007669"/>
    <property type="project" value="TreeGrafter"/>
</dbReference>
<keyword evidence="7" id="KW-0931">ER-Golgi transport</keyword>
<evidence type="ECO:0000256" key="8">
    <source>
        <dbReference type="ARBA" id="ARBA00022927"/>
    </source>
</evidence>
<dbReference type="GO" id="GO:0005789">
    <property type="term" value="C:endoplasmic reticulum membrane"/>
    <property type="evidence" value="ECO:0007669"/>
    <property type="project" value="UniProtKB-SubCell"/>
</dbReference>
<dbReference type="PANTHER" id="PTHR13050">
    <property type="entry name" value="USE1-LIKE PROTEIN"/>
    <property type="match status" value="1"/>
</dbReference>
<evidence type="ECO:0000256" key="10">
    <source>
        <dbReference type="ARBA" id="ARBA00023136"/>
    </source>
</evidence>
<dbReference type="GO" id="GO:0015031">
    <property type="term" value="P:protein transport"/>
    <property type="evidence" value="ECO:0007669"/>
    <property type="project" value="UniProtKB-KW"/>
</dbReference>
<keyword evidence="8" id="KW-0653">Protein transport</keyword>
<gene>
    <name evidence="14" type="ORF">OCTVUL_1B021969</name>
</gene>
<evidence type="ECO:0000256" key="6">
    <source>
        <dbReference type="ARBA" id="ARBA00022824"/>
    </source>
</evidence>
<dbReference type="GO" id="GO:0005484">
    <property type="term" value="F:SNAP receptor activity"/>
    <property type="evidence" value="ECO:0007669"/>
    <property type="project" value="TreeGrafter"/>
</dbReference>
<reference evidence="14" key="1">
    <citation type="submission" date="2023-08" db="EMBL/GenBank/DDBJ databases">
        <authorList>
            <person name="Alioto T."/>
            <person name="Alioto T."/>
            <person name="Gomez Garrido J."/>
        </authorList>
    </citation>
    <scope>NUCLEOTIDE SEQUENCE</scope>
</reference>
<dbReference type="GO" id="GO:0006890">
    <property type="term" value="P:retrograde vesicle-mediated transport, Golgi to endoplasmic reticulum"/>
    <property type="evidence" value="ECO:0007669"/>
    <property type="project" value="TreeGrafter"/>
</dbReference>
<proteinExistence type="inferred from homology"/>
<evidence type="ECO:0000313" key="15">
    <source>
        <dbReference type="Proteomes" id="UP001162480"/>
    </source>
</evidence>
<protein>
    <recommendedName>
        <fullName evidence="3">Vesicle transport protein USE1</fullName>
    </recommendedName>
    <alternativeName>
        <fullName evidence="11">USE1-like protein</fullName>
    </alternativeName>
</protein>
<keyword evidence="15" id="KW-1185">Reference proteome</keyword>
<evidence type="ECO:0000313" key="14">
    <source>
        <dbReference type="EMBL" id="CAI9734096.1"/>
    </source>
</evidence>
<accession>A0AA36BI65</accession>
<keyword evidence="5 13" id="KW-0812">Transmembrane</keyword>
<dbReference type="CDD" id="cd15860">
    <property type="entry name" value="SNARE_USE1"/>
    <property type="match status" value="1"/>
</dbReference>